<dbReference type="InterPro" id="IPR035547">
    <property type="entry name" value="Phospholipase_B"/>
</dbReference>
<dbReference type="EMBL" id="JADYXP020000018">
    <property type="protein sequence ID" value="KAL0105598.1"/>
    <property type="molecule type" value="Genomic_DNA"/>
</dbReference>
<dbReference type="GO" id="GO:0004620">
    <property type="term" value="F:phospholipase activity"/>
    <property type="evidence" value="ECO:0007669"/>
    <property type="project" value="InterPro"/>
</dbReference>
<comment type="caution">
    <text evidence="2">The sequence shown here is derived from an EMBL/GenBank/DDBJ whole genome shotgun (WGS) entry which is preliminary data.</text>
</comment>
<dbReference type="InterPro" id="IPR001087">
    <property type="entry name" value="GDSL"/>
</dbReference>
<feature type="chain" id="PRO_5043497972" description="Phospholipase B1, membrane-associated" evidence="1">
    <location>
        <begin position="19"/>
        <end position="412"/>
    </location>
</feature>
<dbReference type="CDD" id="cd01824">
    <property type="entry name" value="Phospholipase_B_like"/>
    <property type="match status" value="1"/>
</dbReference>
<accession>A0AAW2EPD3</accession>
<protein>
    <recommendedName>
        <fullName evidence="4">Phospholipase B1, membrane-associated</fullName>
    </recommendedName>
</protein>
<dbReference type="Gene3D" id="3.40.50.1110">
    <property type="entry name" value="SGNH hydrolase"/>
    <property type="match status" value="1"/>
</dbReference>
<evidence type="ECO:0000313" key="2">
    <source>
        <dbReference type="EMBL" id="KAL0105598.1"/>
    </source>
</evidence>
<feature type="signal peptide" evidence="1">
    <location>
        <begin position="1"/>
        <end position="18"/>
    </location>
</feature>
<dbReference type="InterPro" id="IPR038885">
    <property type="entry name" value="PLB1"/>
</dbReference>
<keyword evidence="1" id="KW-0732">Signal</keyword>
<dbReference type="SUPFAM" id="SSF52266">
    <property type="entry name" value="SGNH hydrolase"/>
    <property type="match status" value="1"/>
</dbReference>
<proteinExistence type="predicted"/>
<reference evidence="2 3" key="1">
    <citation type="submission" date="2023-03" db="EMBL/GenBank/DDBJ databases">
        <title>High recombination rates correlate with genetic variation in Cardiocondyla obscurior ants.</title>
        <authorList>
            <person name="Errbii M."/>
        </authorList>
    </citation>
    <scope>NUCLEOTIDE SEQUENCE [LARGE SCALE GENOMIC DNA]</scope>
    <source>
        <strain evidence="2">Alpha-2009</strain>
        <tissue evidence="2">Whole body</tissue>
    </source>
</reference>
<dbReference type="AlphaFoldDB" id="A0AAW2EPD3"/>
<dbReference type="Proteomes" id="UP001430953">
    <property type="component" value="Unassembled WGS sequence"/>
</dbReference>
<dbReference type="InterPro" id="IPR036514">
    <property type="entry name" value="SGNH_hydro_sf"/>
</dbReference>
<keyword evidence="3" id="KW-1185">Reference proteome</keyword>
<organism evidence="2 3">
    <name type="scientific">Cardiocondyla obscurior</name>
    <dbReference type="NCBI Taxonomy" id="286306"/>
    <lineage>
        <taxon>Eukaryota</taxon>
        <taxon>Metazoa</taxon>
        <taxon>Ecdysozoa</taxon>
        <taxon>Arthropoda</taxon>
        <taxon>Hexapoda</taxon>
        <taxon>Insecta</taxon>
        <taxon>Pterygota</taxon>
        <taxon>Neoptera</taxon>
        <taxon>Endopterygota</taxon>
        <taxon>Hymenoptera</taxon>
        <taxon>Apocrita</taxon>
        <taxon>Aculeata</taxon>
        <taxon>Formicoidea</taxon>
        <taxon>Formicidae</taxon>
        <taxon>Myrmicinae</taxon>
        <taxon>Cardiocondyla</taxon>
    </lineage>
</organism>
<name>A0AAW2EPD3_9HYME</name>
<evidence type="ECO:0000313" key="3">
    <source>
        <dbReference type="Proteomes" id="UP001430953"/>
    </source>
</evidence>
<gene>
    <name evidence="2" type="ORF">PUN28_015828</name>
</gene>
<dbReference type="PANTHER" id="PTHR21325:SF31">
    <property type="entry name" value="GH22081P-RELATED"/>
    <property type="match status" value="1"/>
</dbReference>
<dbReference type="GO" id="GO:0006644">
    <property type="term" value="P:phospholipid metabolic process"/>
    <property type="evidence" value="ECO:0007669"/>
    <property type="project" value="TreeGrafter"/>
</dbReference>
<dbReference type="PANTHER" id="PTHR21325">
    <property type="entry name" value="PHOSPHOLIPASE B, PLB1"/>
    <property type="match status" value="1"/>
</dbReference>
<evidence type="ECO:0000256" key="1">
    <source>
        <dbReference type="SAM" id="SignalP"/>
    </source>
</evidence>
<sequence>MWKWWQFYCTLLPVLVYATERRTALDTPFNIMLVRAFRDWSFDAFGRTGTEERFLKSARSTNISQKIIPDHIPFPCNVTGGRSPKVPDSVHKLRPGDIDVIAAMGDSLTAGAGALAQNLLQVIIENRGITATGGGQGTWRQFLTLPNILKEFNPNLIGYALGDSLTTHKESQLNVAESAAMSADMPYMSEVLVKKIKNNPKIDLQNHWKFISLMIGGNDFCSDICFDSSTWSLEKHKADILKVLRTLKDNLPRTFVALIPPPHLKALVDTRKGRNSIDCFLTTDFECPCMFGQQHQPFKRFYYEIMRQWQQLDMEIATYPEFQTDDFTVVGQPTLIDISIPLAPDGYSDMTYLSTDCFHITQKSNAVYAQSLWNNLLEPVGAKKMKFSYRFFCPTPERPFLATMVNSKQTKY</sequence>
<dbReference type="Pfam" id="PF00657">
    <property type="entry name" value="Lipase_GDSL"/>
    <property type="match status" value="1"/>
</dbReference>
<evidence type="ECO:0008006" key="4">
    <source>
        <dbReference type="Google" id="ProtNLM"/>
    </source>
</evidence>